<dbReference type="PANTHER" id="PTHR42879:SF2">
    <property type="entry name" value="3-OXOACYL-[ACYL-CARRIER-PROTEIN] REDUCTASE FABG"/>
    <property type="match status" value="1"/>
</dbReference>
<dbReference type="SMART" id="SM00822">
    <property type="entry name" value="PKS_KR"/>
    <property type="match status" value="1"/>
</dbReference>
<dbReference type="InterPro" id="IPR057326">
    <property type="entry name" value="KR_dom"/>
</dbReference>
<dbReference type="InterPro" id="IPR002347">
    <property type="entry name" value="SDR_fam"/>
</dbReference>
<sequence>MGTKCYHCIFHRLTEVGIFGRQIRYMKEYTEKTALVVGGSRGIGRAIALRLARSGFDIRLTYQSNHEAAYKVKSEIEEIGKKCEIMAFDISDNDATRAALEKISDEHPPHVVVFNSGIAKDNLMVWMTKEEWNSVISVNLNGFYNVINTVLFPMLREKRGRIVVVSSTSGQIGQAGQVNYSASKAGLIGAVKALAREIGRKNIFVNAVAPGLILTDMVESLDKKKFLPLIPINRFGNPEDVASVVNFLCTEENMYIHGQVIGINGGLAI</sequence>
<dbReference type="PANTHER" id="PTHR42879">
    <property type="entry name" value="3-OXOACYL-(ACYL-CARRIER-PROTEIN) REDUCTASE"/>
    <property type="match status" value="1"/>
</dbReference>
<dbReference type="FunFam" id="3.40.50.720:FF:000173">
    <property type="entry name" value="3-oxoacyl-[acyl-carrier protein] reductase"/>
    <property type="match status" value="1"/>
</dbReference>
<evidence type="ECO:0000313" key="4">
    <source>
        <dbReference type="EMBL" id="CBX31085.1"/>
    </source>
</evidence>
<protein>
    <submittedName>
        <fullName evidence="4">3-oxoacyl-[acyl-carrier-protein] reductase</fullName>
    </submittedName>
</protein>
<dbReference type="Pfam" id="PF13561">
    <property type="entry name" value="adh_short_C2"/>
    <property type="match status" value="1"/>
</dbReference>
<name>E1YLV2_9BACT</name>
<dbReference type="GO" id="GO:0016491">
    <property type="term" value="F:oxidoreductase activity"/>
    <property type="evidence" value="ECO:0007669"/>
    <property type="project" value="UniProtKB-KW"/>
</dbReference>
<proteinExistence type="inferred from homology"/>
<dbReference type="EMBL" id="FR695877">
    <property type="protein sequence ID" value="CBX31085.1"/>
    <property type="molecule type" value="Genomic_DNA"/>
</dbReference>
<organism evidence="4">
    <name type="scientific">uncultured Desulfobacterium sp</name>
    <dbReference type="NCBI Taxonomy" id="201089"/>
    <lineage>
        <taxon>Bacteria</taxon>
        <taxon>Pseudomonadati</taxon>
        <taxon>Thermodesulfobacteriota</taxon>
        <taxon>Desulfobacteria</taxon>
        <taxon>Desulfobacterales</taxon>
        <taxon>Desulfobacteriaceae</taxon>
        <taxon>Desulfobacterium</taxon>
        <taxon>environmental samples</taxon>
    </lineage>
</organism>
<dbReference type="AlphaFoldDB" id="E1YLV2"/>
<dbReference type="InterPro" id="IPR036291">
    <property type="entry name" value="NAD(P)-bd_dom_sf"/>
</dbReference>
<evidence type="ECO:0000256" key="2">
    <source>
        <dbReference type="ARBA" id="ARBA00023002"/>
    </source>
</evidence>
<accession>E1YLV2</accession>
<feature type="domain" description="Ketoreductase" evidence="3">
    <location>
        <begin position="32"/>
        <end position="211"/>
    </location>
</feature>
<dbReference type="NCBIfam" id="NF004200">
    <property type="entry name" value="PRK05653.1-5"/>
    <property type="match status" value="1"/>
</dbReference>
<evidence type="ECO:0000256" key="1">
    <source>
        <dbReference type="ARBA" id="ARBA00006484"/>
    </source>
</evidence>
<reference evidence="4" key="1">
    <citation type="journal article" date="2011" name="Environ. Microbiol.">
        <title>Genomic insights into the metabolic potential of the polycyclic aromatic hydrocarbon degrading sulfate-reducing Deltaproteobacterium N47.</title>
        <authorList>
            <person name="Bergmann F."/>
            <person name="Selesi D."/>
            <person name="Weinmaier T."/>
            <person name="Tischler P."/>
            <person name="Rattei T."/>
            <person name="Meckenstock R.U."/>
        </authorList>
    </citation>
    <scope>NUCLEOTIDE SEQUENCE</scope>
</reference>
<evidence type="ECO:0000259" key="3">
    <source>
        <dbReference type="SMART" id="SM00822"/>
    </source>
</evidence>
<keyword evidence="2" id="KW-0560">Oxidoreductase</keyword>
<dbReference type="SUPFAM" id="SSF51735">
    <property type="entry name" value="NAD(P)-binding Rossmann-fold domains"/>
    <property type="match status" value="1"/>
</dbReference>
<dbReference type="Gene3D" id="3.40.50.720">
    <property type="entry name" value="NAD(P)-binding Rossmann-like Domain"/>
    <property type="match status" value="1"/>
</dbReference>
<dbReference type="NCBIfam" id="NF009466">
    <property type="entry name" value="PRK12826.1-2"/>
    <property type="match status" value="1"/>
</dbReference>
<dbReference type="InterPro" id="IPR050259">
    <property type="entry name" value="SDR"/>
</dbReference>
<dbReference type="PRINTS" id="PR00081">
    <property type="entry name" value="GDHRDH"/>
</dbReference>
<comment type="similarity">
    <text evidence="1">Belongs to the short-chain dehydrogenases/reductases (SDR) family.</text>
</comment>
<gene>
    <name evidence="4" type="ORF">N47_E45970</name>
</gene>